<feature type="transmembrane region" description="Helical" evidence="20">
    <location>
        <begin position="148"/>
        <end position="168"/>
    </location>
</feature>
<feature type="transmembrane region" description="Helical" evidence="20">
    <location>
        <begin position="822"/>
        <end position="840"/>
    </location>
</feature>
<keyword evidence="13 20" id="KW-1133">Transmembrane helix</keyword>
<evidence type="ECO:0000256" key="8">
    <source>
        <dbReference type="ARBA" id="ARBA00022771"/>
    </source>
</evidence>
<comment type="subunit">
    <text evidence="16">Interacts with DIO2. Interacts with SQLE.</text>
</comment>
<dbReference type="GO" id="GO:0005789">
    <property type="term" value="C:endoplasmic reticulum membrane"/>
    <property type="evidence" value="ECO:0007669"/>
    <property type="project" value="UniProtKB-SubCell"/>
</dbReference>
<reference evidence="23 24" key="1">
    <citation type="submission" date="2025-04" db="UniProtKB">
        <authorList>
            <consortium name="RefSeq"/>
        </authorList>
    </citation>
    <scope>IDENTIFICATION</scope>
    <source>
        <tissue evidence="23 24">Whole body</tissue>
    </source>
</reference>
<dbReference type="InterPro" id="IPR056521">
    <property type="entry name" value="MARCHF6-like_C"/>
</dbReference>
<comment type="catalytic activity">
    <reaction evidence="1">
        <text>S-ubiquitinyl-[E2 ubiquitin-conjugating enzyme]-L-cysteine + [acceptor protein]-L-lysine = [E2 ubiquitin-conjugating enzyme]-L-cysteine + N(6)-ubiquitinyl-[acceptor protein]-L-lysine.</text>
        <dbReference type="EC" id="2.3.2.27"/>
    </reaction>
</comment>
<comment type="pathway">
    <text evidence="3">Protein modification; protein ubiquitination.</text>
</comment>
<accession>A0A8B8GQK9</accession>
<keyword evidence="10" id="KW-0256">Endoplasmic reticulum</keyword>
<dbReference type="PANTHER" id="PTHR13145:SF0">
    <property type="entry name" value="E3 UBIQUITIN-PROTEIN LIGASE MARCHF6"/>
    <property type="match status" value="1"/>
</dbReference>
<feature type="transmembrane region" description="Helical" evidence="20">
    <location>
        <begin position="348"/>
        <end position="371"/>
    </location>
</feature>
<keyword evidence="8" id="KW-0863">Zinc-finger</keyword>
<evidence type="ECO:0000256" key="19">
    <source>
        <dbReference type="ARBA" id="ARBA00083917"/>
    </source>
</evidence>
<dbReference type="GO" id="GO:0061630">
    <property type="term" value="F:ubiquitin protein ligase activity"/>
    <property type="evidence" value="ECO:0007669"/>
    <property type="project" value="UniProtKB-EC"/>
</dbReference>
<feature type="transmembrane region" description="Helical" evidence="20">
    <location>
        <begin position="457"/>
        <end position="478"/>
    </location>
</feature>
<dbReference type="GeneID" id="112693865"/>
<dbReference type="SMART" id="SM00744">
    <property type="entry name" value="RINGv"/>
    <property type="match status" value="1"/>
</dbReference>
<keyword evidence="12" id="KW-0832">Ubl conjugation</keyword>
<dbReference type="InterPro" id="IPR011016">
    <property type="entry name" value="Znf_RING-CH"/>
</dbReference>
<evidence type="ECO:0000256" key="15">
    <source>
        <dbReference type="ARBA" id="ARBA00023136"/>
    </source>
</evidence>
<evidence type="ECO:0000256" key="2">
    <source>
        <dbReference type="ARBA" id="ARBA00004477"/>
    </source>
</evidence>
<feature type="transmembrane region" description="Helical" evidence="20">
    <location>
        <begin position="736"/>
        <end position="758"/>
    </location>
</feature>
<dbReference type="Gene3D" id="3.30.40.10">
    <property type="entry name" value="Zinc/RING finger domain, C3HC4 (zinc finger)"/>
    <property type="match status" value="1"/>
</dbReference>
<keyword evidence="5" id="KW-0808">Transferase</keyword>
<feature type="transmembrane region" description="Helical" evidence="20">
    <location>
        <begin position="399"/>
        <end position="419"/>
    </location>
</feature>
<feature type="domain" description="RING-CH-type" evidence="21">
    <location>
        <begin position="6"/>
        <end position="67"/>
    </location>
</feature>
<evidence type="ECO:0000256" key="13">
    <source>
        <dbReference type="ARBA" id="ARBA00022989"/>
    </source>
</evidence>
<feature type="transmembrane region" description="Helical" evidence="20">
    <location>
        <begin position="309"/>
        <end position="336"/>
    </location>
</feature>
<evidence type="ECO:0000313" key="22">
    <source>
        <dbReference type="Proteomes" id="UP000694846"/>
    </source>
</evidence>
<evidence type="ECO:0000256" key="9">
    <source>
        <dbReference type="ARBA" id="ARBA00022786"/>
    </source>
</evidence>
<sequence length="874" mass="99051">MDDMDDPTQGADICRVCRSEGSPERPLFHPCICTGSIKYIHQECLVQWMRYSRKEYCELCSYRFSFTPIYAPDMPRRLPIKDVAAGITSSILTGVKYWLHFTLVGLAWLCVVPFTACRIYRSLFNGSFDAVISLPLDMWSSKNISGDIFHGSFVVTCTLFAFIGLIWLREQILHGGGPDWLERDEPVPPVVINNQNDQQPQAGNVLLPQVPDDHIVEEVDGEIRQENGNQVDEGHWNPIDWGDRAAEDLTWERLLGLDGSLVFLEHVFWVVSMNALFILVFAFCPYQMGNLAITAMALQDKVAASHFEGLVTTLCGYCLIGMCLLIMHTFATIIGFRRSKRIIGLSYIVVKVSLLSVVEIGVLPLVCGWWLDICSLSMFDTSFKDRLASFRLAPGTSMFIHWLVGMVYVYYFASFVLLLREVVRPGVLWFLRNLNDPDFSPIQELIQQGMLQHGRRLIASAMIFGTAVFLVVWLPIRIVKFVWPTFLPYNVTLHSDSVNELSMELLLLQVVLPALLEQTHTRNWLKMCIRIWCEVVSYLLGIKSYLLGDGEEPAPVVAPIHPPAADLGAAHEGLLRRGGPVGFRPYSRPTNFAIRLIALLILVAVSVVVTSLSVITVPVFLGRVVMSFWPALLQTNPEHSELPNIHELYTAACGTYICWLSVRAVCFVVGWLPEGRTVVINRLKFWLKIGSKAMVAFIVLLGIIPFLFGLLLELVMVVPFRVPLHQTPVLWAWQDWALGVLYMKIACAITLMGPDWSLRRAIERTYRDGFMRLDLKLMMQDLALPVIAVLSLFLAVPYAIAYSMVPLVVKTHTTRLLIARRIYPTLMLMMIIVKGMMMQVRQFKRLYEHIKNDKYLVGRRLVNYNHSSSVMGQN</sequence>
<dbReference type="CDD" id="cd16702">
    <property type="entry name" value="RING_CH-C4HC3_MARCH6"/>
    <property type="match status" value="1"/>
</dbReference>
<protein>
    <recommendedName>
        <fullName evidence="17">E3 ubiquitin-protein ligase MARCHF6</fullName>
        <ecNumber evidence="4">2.3.2.27</ecNumber>
    </recommendedName>
    <alternativeName>
        <fullName evidence="19">Membrane-associated RING finger protein 6</fullName>
    </alternativeName>
    <alternativeName>
        <fullName evidence="18">Membrane-associated RING-CH protein VI</fullName>
    </alternativeName>
</protein>
<dbReference type="FunFam" id="3.30.40.10:FF:000096">
    <property type="entry name" value="E3 ubiquitin-protein ligase MARCH6"/>
    <property type="match status" value="1"/>
</dbReference>
<evidence type="ECO:0000256" key="6">
    <source>
        <dbReference type="ARBA" id="ARBA00022692"/>
    </source>
</evidence>
<organism evidence="22 23">
    <name type="scientific">Sipha flava</name>
    <name type="common">yellow sugarcane aphid</name>
    <dbReference type="NCBI Taxonomy" id="143950"/>
    <lineage>
        <taxon>Eukaryota</taxon>
        <taxon>Metazoa</taxon>
        <taxon>Ecdysozoa</taxon>
        <taxon>Arthropoda</taxon>
        <taxon>Hexapoda</taxon>
        <taxon>Insecta</taxon>
        <taxon>Pterygota</taxon>
        <taxon>Neoptera</taxon>
        <taxon>Paraneoptera</taxon>
        <taxon>Hemiptera</taxon>
        <taxon>Sternorrhyncha</taxon>
        <taxon>Aphidomorpha</taxon>
        <taxon>Aphidoidea</taxon>
        <taxon>Aphididae</taxon>
        <taxon>Sipha</taxon>
    </lineage>
</organism>
<evidence type="ECO:0000256" key="7">
    <source>
        <dbReference type="ARBA" id="ARBA00022723"/>
    </source>
</evidence>
<evidence type="ECO:0000256" key="4">
    <source>
        <dbReference type="ARBA" id="ARBA00012483"/>
    </source>
</evidence>
<dbReference type="GO" id="GO:0008270">
    <property type="term" value="F:zinc ion binding"/>
    <property type="evidence" value="ECO:0007669"/>
    <property type="project" value="UniProtKB-KW"/>
</dbReference>
<evidence type="ECO:0000256" key="12">
    <source>
        <dbReference type="ARBA" id="ARBA00022843"/>
    </source>
</evidence>
<evidence type="ECO:0000313" key="24">
    <source>
        <dbReference type="RefSeq" id="XP_025424897.1"/>
    </source>
</evidence>
<keyword evidence="6 20" id="KW-0812">Transmembrane</keyword>
<evidence type="ECO:0000313" key="23">
    <source>
        <dbReference type="RefSeq" id="XP_025424896.1"/>
    </source>
</evidence>
<evidence type="ECO:0000256" key="10">
    <source>
        <dbReference type="ARBA" id="ARBA00022824"/>
    </source>
</evidence>
<evidence type="ECO:0000256" key="18">
    <source>
        <dbReference type="ARBA" id="ARBA00082010"/>
    </source>
</evidence>
<dbReference type="PROSITE" id="PS51292">
    <property type="entry name" value="ZF_RING_CH"/>
    <property type="match status" value="1"/>
</dbReference>
<name>A0A8B8GQK9_9HEMI</name>
<evidence type="ECO:0000256" key="3">
    <source>
        <dbReference type="ARBA" id="ARBA00004906"/>
    </source>
</evidence>
<feature type="transmembrane region" description="Helical" evidence="20">
    <location>
        <begin position="97"/>
        <end position="116"/>
    </location>
</feature>
<evidence type="ECO:0000259" key="21">
    <source>
        <dbReference type="PROSITE" id="PS51292"/>
    </source>
</evidence>
<keyword evidence="7" id="KW-0479">Metal-binding</keyword>
<keyword evidence="14" id="KW-0007">Acetylation</keyword>
<dbReference type="GO" id="GO:0036503">
    <property type="term" value="P:ERAD pathway"/>
    <property type="evidence" value="ECO:0007669"/>
    <property type="project" value="TreeGrafter"/>
</dbReference>
<dbReference type="OrthoDB" id="1108038at2759"/>
<dbReference type="RefSeq" id="XP_025424896.1">
    <property type="nucleotide sequence ID" value="XM_025569111.1"/>
</dbReference>
<evidence type="ECO:0000256" key="20">
    <source>
        <dbReference type="SAM" id="Phobius"/>
    </source>
</evidence>
<evidence type="ECO:0000256" key="17">
    <source>
        <dbReference type="ARBA" id="ARBA00069012"/>
    </source>
</evidence>
<proteinExistence type="predicted"/>
<keyword evidence="15 20" id="KW-0472">Membrane</keyword>
<evidence type="ECO:0000256" key="14">
    <source>
        <dbReference type="ARBA" id="ARBA00022990"/>
    </source>
</evidence>
<dbReference type="InterPro" id="IPR013083">
    <property type="entry name" value="Znf_RING/FYVE/PHD"/>
</dbReference>
<evidence type="ECO:0000256" key="1">
    <source>
        <dbReference type="ARBA" id="ARBA00000900"/>
    </source>
</evidence>
<feature type="transmembrane region" description="Helical" evidence="20">
    <location>
        <begin position="782"/>
        <end position="802"/>
    </location>
</feature>
<keyword evidence="22" id="KW-1185">Reference proteome</keyword>
<comment type="subcellular location">
    <subcellularLocation>
        <location evidence="2">Endoplasmic reticulum membrane</location>
        <topology evidence="2">Multi-pass membrane protein</topology>
    </subcellularLocation>
</comment>
<gene>
    <name evidence="23 24" type="primary">LOC112693865</name>
</gene>
<dbReference type="Pfam" id="PF23113">
    <property type="entry name" value="MARCHF6_C"/>
    <property type="match status" value="1"/>
</dbReference>
<dbReference type="Proteomes" id="UP000694846">
    <property type="component" value="Unplaced"/>
</dbReference>
<keyword evidence="11" id="KW-0862">Zinc</keyword>
<dbReference type="SUPFAM" id="SSF57850">
    <property type="entry name" value="RING/U-box"/>
    <property type="match status" value="1"/>
</dbReference>
<feature type="transmembrane region" description="Helical" evidence="20">
    <location>
        <begin position="693"/>
        <end position="716"/>
    </location>
</feature>
<dbReference type="EC" id="2.3.2.27" evidence="4"/>
<feature type="transmembrane region" description="Helical" evidence="20">
    <location>
        <begin position="596"/>
        <end position="629"/>
    </location>
</feature>
<dbReference type="PANTHER" id="PTHR13145">
    <property type="entry name" value="SSM4 PROTEIN"/>
    <property type="match status" value="1"/>
</dbReference>
<evidence type="ECO:0000256" key="11">
    <source>
        <dbReference type="ARBA" id="ARBA00022833"/>
    </source>
</evidence>
<dbReference type="AlphaFoldDB" id="A0A8B8GQK9"/>
<dbReference type="Pfam" id="PF12906">
    <property type="entry name" value="RINGv"/>
    <property type="match status" value="1"/>
</dbReference>
<evidence type="ECO:0000256" key="5">
    <source>
        <dbReference type="ARBA" id="ARBA00022679"/>
    </source>
</evidence>
<evidence type="ECO:0000256" key="16">
    <source>
        <dbReference type="ARBA" id="ARBA00064724"/>
    </source>
</evidence>
<feature type="transmembrane region" description="Helical" evidence="20">
    <location>
        <begin position="267"/>
        <end position="289"/>
    </location>
</feature>
<dbReference type="RefSeq" id="XP_025424897.1">
    <property type="nucleotide sequence ID" value="XM_025569112.1"/>
</dbReference>
<keyword evidence="9" id="KW-0833">Ubl conjugation pathway</keyword>